<accession>X6LB79</accession>
<comment type="caution">
    <text evidence="1">The sequence shown here is derived from an EMBL/GenBank/DDBJ whole genome shotgun (WGS) entry which is preliminary data.</text>
</comment>
<gene>
    <name evidence="1" type="ORF">RFI_38205</name>
</gene>
<evidence type="ECO:0000313" key="1">
    <source>
        <dbReference type="EMBL" id="ETN99277.1"/>
    </source>
</evidence>
<feature type="non-terminal residue" evidence="1">
    <location>
        <position position="1"/>
    </location>
</feature>
<evidence type="ECO:0000313" key="2">
    <source>
        <dbReference type="Proteomes" id="UP000023152"/>
    </source>
</evidence>
<dbReference type="EMBL" id="ASPP01044425">
    <property type="protein sequence ID" value="ETN99277.1"/>
    <property type="molecule type" value="Genomic_DNA"/>
</dbReference>
<organism evidence="1 2">
    <name type="scientific">Reticulomyxa filosa</name>
    <dbReference type="NCBI Taxonomy" id="46433"/>
    <lineage>
        <taxon>Eukaryota</taxon>
        <taxon>Sar</taxon>
        <taxon>Rhizaria</taxon>
        <taxon>Retaria</taxon>
        <taxon>Foraminifera</taxon>
        <taxon>Monothalamids</taxon>
        <taxon>Reticulomyxidae</taxon>
        <taxon>Reticulomyxa</taxon>
    </lineage>
</organism>
<protein>
    <submittedName>
        <fullName evidence="1">Uncharacterized protein</fullName>
    </submittedName>
</protein>
<reference evidence="1 2" key="1">
    <citation type="journal article" date="2013" name="Curr. Biol.">
        <title>The Genome of the Foraminiferan Reticulomyxa filosa.</title>
        <authorList>
            <person name="Glockner G."/>
            <person name="Hulsmann N."/>
            <person name="Schleicher M."/>
            <person name="Noegel A.A."/>
            <person name="Eichinger L."/>
            <person name="Gallinger C."/>
            <person name="Pawlowski J."/>
            <person name="Sierra R."/>
            <person name="Euteneuer U."/>
            <person name="Pillet L."/>
            <person name="Moustafa A."/>
            <person name="Platzer M."/>
            <person name="Groth M."/>
            <person name="Szafranski K."/>
            <person name="Schliwa M."/>
        </authorList>
    </citation>
    <scope>NUCLEOTIDE SEQUENCE [LARGE SCALE GENOMIC DNA]</scope>
</reference>
<proteinExistence type="predicted"/>
<keyword evidence="2" id="KW-1185">Reference proteome</keyword>
<dbReference type="Proteomes" id="UP000023152">
    <property type="component" value="Unassembled WGS sequence"/>
</dbReference>
<dbReference type="AlphaFoldDB" id="X6LB79"/>
<sequence length="82" mass="10001">LFAKHNIFICILQKKQKQIEKVKKLHYTGHPKIEKKIGLQKRPNDQIEQWNITFVIHLYKFKQHKKSTETIFRKSKHKYSIT</sequence>
<name>X6LB79_RETFI</name>